<name>A0A428SBD8_9HYPO</name>
<reference evidence="2 3" key="1">
    <citation type="submission" date="2017-06" db="EMBL/GenBank/DDBJ databases">
        <title>Comparative genomic analysis of Ambrosia Fusariam Clade fungi.</title>
        <authorList>
            <person name="Stajich J.E."/>
            <person name="Carrillo J."/>
            <person name="Kijimoto T."/>
            <person name="Eskalen A."/>
            <person name="O'Donnell K."/>
            <person name="Kasson M."/>
        </authorList>
    </citation>
    <scope>NUCLEOTIDE SEQUENCE [LARGE SCALE GENOMIC DNA]</scope>
    <source>
        <strain evidence="2 3">NRRL62606</strain>
    </source>
</reference>
<gene>
    <name evidence="2" type="ORF">CEP51_002407</name>
</gene>
<dbReference type="AlphaFoldDB" id="A0A428SBD8"/>
<comment type="caution">
    <text evidence="2">The sequence shown here is derived from an EMBL/GenBank/DDBJ whole genome shotgun (WGS) entry which is preliminary data.</text>
</comment>
<sequence length="74" mass="7777">MTIPSPAKGSSGRPSCSPTSTNTALSQISIPPSCHISSPHTILIPLLLRIAFRAPGNIANSAKWQTEHSAMSPR</sequence>
<organism evidence="2 3">
    <name type="scientific">Fusarium floridanum</name>
    <dbReference type="NCBI Taxonomy" id="1325733"/>
    <lineage>
        <taxon>Eukaryota</taxon>
        <taxon>Fungi</taxon>
        <taxon>Dikarya</taxon>
        <taxon>Ascomycota</taxon>
        <taxon>Pezizomycotina</taxon>
        <taxon>Sordariomycetes</taxon>
        <taxon>Hypocreomycetidae</taxon>
        <taxon>Hypocreales</taxon>
        <taxon>Nectriaceae</taxon>
        <taxon>Fusarium</taxon>
        <taxon>Fusarium solani species complex</taxon>
    </lineage>
</organism>
<evidence type="ECO:0000313" key="3">
    <source>
        <dbReference type="Proteomes" id="UP000287972"/>
    </source>
</evidence>
<evidence type="ECO:0000313" key="2">
    <source>
        <dbReference type="EMBL" id="RSL87099.1"/>
    </source>
</evidence>
<feature type="compositionally biased region" description="Polar residues" evidence="1">
    <location>
        <begin position="12"/>
        <end position="24"/>
    </location>
</feature>
<dbReference type="EMBL" id="NKCL01000035">
    <property type="protein sequence ID" value="RSL87099.1"/>
    <property type="molecule type" value="Genomic_DNA"/>
</dbReference>
<protein>
    <submittedName>
        <fullName evidence="2">Uncharacterized protein</fullName>
    </submittedName>
</protein>
<accession>A0A428SBD8</accession>
<keyword evidence="3" id="KW-1185">Reference proteome</keyword>
<dbReference type="Proteomes" id="UP000287972">
    <property type="component" value="Unassembled WGS sequence"/>
</dbReference>
<feature type="region of interest" description="Disordered" evidence="1">
    <location>
        <begin position="1"/>
        <end position="24"/>
    </location>
</feature>
<proteinExistence type="predicted"/>
<evidence type="ECO:0000256" key="1">
    <source>
        <dbReference type="SAM" id="MobiDB-lite"/>
    </source>
</evidence>